<evidence type="ECO:0000313" key="2">
    <source>
        <dbReference type="EMBL" id="EEC49680.1"/>
    </source>
</evidence>
<dbReference type="RefSeq" id="XP_002178982.1">
    <property type="nucleotide sequence ID" value="XM_002178946.1"/>
</dbReference>
<keyword evidence="3" id="KW-1185">Reference proteome</keyword>
<reference evidence="3" key="2">
    <citation type="submission" date="2008-08" db="EMBL/GenBank/DDBJ databases">
        <authorList>
            <consortium name="Diatom Consortium"/>
            <person name="Grigoriev I."/>
            <person name="Grimwood J."/>
            <person name="Kuo A."/>
            <person name="Otillar R.P."/>
            <person name="Salamov A."/>
            <person name="Detter J.C."/>
            <person name="Lindquist E."/>
            <person name="Shapiro H."/>
            <person name="Lucas S."/>
            <person name="Glavina del Rio T."/>
            <person name="Pitluck S."/>
            <person name="Rokhsar D."/>
            <person name="Bowler C."/>
        </authorList>
    </citation>
    <scope>GENOME REANNOTATION</scope>
    <source>
        <strain evidence="3">CCAP 1055/1</strain>
    </source>
</reference>
<dbReference type="InterPro" id="IPR032533">
    <property type="entry name" value="DUF4954"/>
</dbReference>
<dbReference type="InterPro" id="IPR011004">
    <property type="entry name" value="Trimer_LpxA-like_sf"/>
</dbReference>
<protein>
    <recommendedName>
        <fullName evidence="1">DUF4954 domain-containing protein</fullName>
    </recommendedName>
</protein>
<sequence length="686" mass="75138">MNALNEFEACRAEREAQIACIHRLRECAAQSLRRVVEVSDRQVIRSLYREEVDALQHHCGCHCSDWTQTRLVLSKDERSVDQSVRLRREVSKTAFDGMVVLILDRPSLRPTTSDYAKLPLGIHNNALVSNSILSLGARVYGNGLVCDTFVGSGAILLRCGSISCKTSRNYQDLTVTVGPESGGGRKIRLLCEATMIEVGHQLKHPSADLRDTVSDSPDKIGFRFNVVSSECIVRETPTIDGIYLYPAARLDAATNVSNAVLFSGASICNASAVSDCILQWDCTVTDHSIVTSTFLMEQVVAGPKAIVASSVMGPDVHVSAGEVHASVLGPNTNAHHQSLLISVLWPLGRGNVGYGANVGSNHTGRIPDQETVAGEGVFWGLSTVITFPVDLSFAPYSIIAAGTTLGPQRVCMPFSLIASNPYGGPNNIIPGWVLKSSPYAIMRSEKKFSIRRKAKRHSYYTGWKIIRPELIDLCLSARSMLRYGLDAQSSNQSEKSISGIGDSKLNEKSRLSGIKAYTECIHRFILSGLVSFLFDATSDGAPVVETVVSMAGEVMAGSRKSSLDKSIGDVPRWGEFPWETDVSSLWKYQRALLLNEFPFSTTVPESWIRDRVEAFLLLEQQHATAVFQCKNRDDVRGLQIIPGYETSHDAAEKDSIVADVREDLVLTEANVASLLERLDEQQRSKL</sequence>
<feature type="domain" description="DUF4954" evidence="1">
    <location>
        <begin position="45"/>
        <end position="456"/>
    </location>
</feature>
<evidence type="ECO:0000259" key="1">
    <source>
        <dbReference type="Pfam" id="PF16314"/>
    </source>
</evidence>
<dbReference type="PaxDb" id="2850-Phatr44825"/>
<accession>B7FVS4</accession>
<dbReference type="OMA" id="GMNQITP"/>
<dbReference type="eggNOG" id="ENOG502R9XZ">
    <property type="taxonomic scope" value="Eukaryota"/>
</dbReference>
<dbReference type="Gene3D" id="2.160.10.10">
    <property type="entry name" value="Hexapeptide repeat proteins"/>
    <property type="match status" value="1"/>
</dbReference>
<proteinExistence type="predicted"/>
<dbReference type="STRING" id="556484.B7FVS4"/>
<dbReference type="SUPFAM" id="SSF51161">
    <property type="entry name" value="Trimeric LpxA-like enzymes"/>
    <property type="match status" value="1"/>
</dbReference>
<dbReference type="OrthoDB" id="118763at2759"/>
<dbReference type="Pfam" id="PF16314">
    <property type="entry name" value="DUF4954"/>
    <property type="match status" value="1"/>
</dbReference>
<dbReference type="GeneID" id="7199547"/>
<organism evidence="2 3">
    <name type="scientific">Phaeodactylum tricornutum (strain CCAP 1055/1)</name>
    <dbReference type="NCBI Taxonomy" id="556484"/>
    <lineage>
        <taxon>Eukaryota</taxon>
        <taxon>Sar</taxon>
        <taxon>Stramenopiles</taxon>
        <taxon>Ochrophyta</taxon>
        <taxon>Bacillariophyta</taxon>
        <taxon>Bacillariophyceae</taxon>
        <taxon>Bacillariophycidae</taxon>
        <taxon>Naviculales</taxon>
        <taxon>Phaeodactylaceae</taxon>
        <taxon>Phaeodactylum</taxon>
    </lineage>
</organism>
<dbReference type="AlphaFoldDB" id="B7FVS4"/>
<reference evidence="2 3" key="1">
    <citation type="journal article" date="2008" name="Nature">
        <title>The Phaeodactylum genome reveals the evolutionary history of diatom genomes.</title>
        <authorList>
            <person name="Bowler C."/>
            <person name="Allen A.E."/>
            <person name="Badger J.H."/>
            <person name="Grimwood J."/>
            <person name="Jabbari K."/>
            <person name="Kuo A."/>
            <person name="Maheswari U."/>
            <person name="Martens C."/>
            <person name="Maumus F."/>
            <person name="Otillar R.P."/>
            <person name="Rayko E."/>
            <person name="Salamov A."/>
            <person name="Vandepoele K."/>
            <person name="Beszteri B."/>
            <person name="Gruber A."/>
            <person name="Heijde M."/>
            <person name="Katinka M."/>
            <person name="Mock T."/>
            <person name="Valentin K."/>
            <person name="Verret F."/>
            <person name="Berges J.A."/>
            <person name="Brownlee C."/>
            <person name="Cadoret J.P."/>
            <person name="Chiovitti A."/>
            <person name="Choi C.J."/>
            <person name="Coesel S."/>
            <person name="De Martino A."/>
            <person name="Detter J.C."/>
            <person name="Durkin C."/>
            <person name="Falciatore A."/>
            <person name="Fournet J."/>
            <person name="Haruta M."/>
            <person name="Huysman M.J."/>
            <person name="Jenkins B.D."/>
            <person name="Jiroutova K."/>
            <person name="Jorgensen R.E."/>
            <person name="Joubert Y."/>
            <person name="Kaplan A."/>
            <person name="Kroger N."/>
            <person name="Kroth P.G."/>
            <person name="La Roche J."/>
            <person name="Lindquist E."/>
            <person name="Lommer M."/>
            <person name="Martin-Jezequel V."/>
            <person name="Lopez P.J."/>
            <person name="Lucas S."/>
            <person name="Mangogna M."/>
            <person name="McGinnis K."/>
            <person name="Medlin L.K."/>
            <person name="Montsant A."/>
            <person name="Oudot-Le Secq M.P."/>
            <person name="Napoli C."/>
            <person name="Obornik M."/>
            <person name="Parker M.S."/>
            <person name="Petit J.L."/>
            <person name="Porcel B.M."/>
            <person name="Poulsen N."/>
            <person name="Robison M."/>
            <person name="Rychlewski L."/>
            <person name="Rynearson T.A."/>
            <person name="Schmutz J."/>
            <person name="Shapiro H."/>
            <person name="Siaut M."/>
            <person name="Stanley M."/>
            <person name="Sussman M.R."/>
            <person name="Taylor A.R."/>
            <person name="Vardi A."/>
            <person name="von Dassow P."/>
            <person name="Vyverman W."/>
            <person name="Willis A."/>
            <person name="Wyrwicz L.S."/>
            <person name="Rokhsar D.S."/>
            <person name="Weissenbach J."/>
            <person name="Armbrust E.V."/>
            <person name="Green B.R."/>
            <person name="Van de Peer Y."/>
            <person name="Grigoriev I.V."/>
        </authorList>
    </citation>
    <scope>NUCLEOTIDE SEQUENCE [LARGE SCALE GENOMIC DNA]</scope>
    <source>
        <strain evidence="2 3">CCAP 1055/1</strain>
    </source>
</reference>
<name>B7FVS4_PHATC</name>
<dbReference type="EMBL" id="CM000608">
    <property type="protein sequence ID" value="EEC49680.1"/>
    <property type="molecule type" value="Genomic_DNA"/>
</dbReference>
<dbReference type="InParanoid" id="B7FVS4"/>
<dbReference type="HOGENOM" id="CLU_030321_0_0_1"/>
<gene>
    <name evidence="2" type="ORF">PHATRDRAFT_44825</name>
</gene>
<dbReference type="Proteomes" id="UP000000759">
    <property type="component" value="Chromosome 5"/>
</dbReference>
<evidence type="ECO:0000313" key="3">
    <source>
        <dbReference type="Proteomes" id="UP000000759"/>
    </source>
</evidence>
<dbReference type="KEGG" id="pti:PHATRDRAFT_44825"/>